<reference evidence="11" key="1">
    <citation type="submission" date="2021-01" db="EMBL/GenBank/DDBJ databases">
        <authorList>
            <person name="Corre E."/>
            <person name="Pelletier E."/>
            <person name="Niang G."/>
            <person name="Scheremetjew M."/>
            <person name="Finn R."/>
            <person name="Kale V."/>
            <person name="Holt S."/>
            <person name="Cochrane G."/>
            <person name="Meng A."/>
            <person name="Brown T."/>
            <person name="Cohen L."/>
        </authorList>
    </citation>
    <scope>NUCLEOTIDE SEQUENCE</scope>
    <source>
        <strain evidence="11">Pop2</strain>
    </source>
</reference>
<dbReference type="SUPFAM" id="SSF53067">
    <property type="entry name" value="Actin-like ATPase domain"/>
    <property type="match status" value="1"/>
</dbReference>
<evidence type="ECO:0000256" key="7">
    <source>
        <dbReference type="HAMAP-Rule" id="MF_03179"/>
    </source>
</evidence>
<feature type="signal peptide" evidence="9">
    <location>
        <begin position="1"/>
        <end position="19"/>
    </location>
</feature>
<keyword evidence="4 7" id="KW-0479">Metal-binding</keyword>
<dbReference type="InterPro" id="IPR000905">
    <property type="entry name" value="Gcp-like_dom"/>
</dbReference>
<evidence type="ECO:0000259" key="10">
    <source>
        <dbReference type="Pfam" id="PF00814"/>
    </source>
</evidence>
<evidence type="ECO:0000256" key="5">
    <source>
        <dbReference type="ARBA" id="ARBA00023315"/>
    </source>
</evidence>
<dbReference type="GO" id="GO:0046872">
    <property type="term" value="F:metal ion binding"/>
    <property type="evidence" value="ECO:0007669"/>
    <property type="project" value="UniProtKB-KW"/>
</dbReference>
<evidence type="ECO:0000256" key="3">
    <source>
        <dbReference type="ARBA" id="ARBA00022694"/>
    </source>
</evidence>
<dbReference type="InterPro" id="IPR043129">
    <property type="entry name" value="ATPase_NBD"/>
</dbReference>
<dbReference type="CDD" id="cd24134">
    <property type="entry name" value="ASKHA_NBD_OSGEPL1_QRI7_euk"/>
    <property type="match status" value="1"/>
</dbReference>
<comment type="catalytic activity">
    <reaction evidence="6 7">
        <text>L-threonylcarbamoyladenylate + adenosine(37) in tRNA = N(6)-L-threonylcarbamoyladenosine(37) in tRNA + AMP + H(+)</text>
        <dbReference type="Rhea" id="RHEA:37059"/>
        <dbReference type="Rhea" id="RHEA-COMP:10162"/>
        <dbReference type="Rhea" id="RHEA-COMP:10163"/>
        <dbReference type="ChEBI" id="CHEBI:15378"/>
        <dbReference type="ChEBI" id="CHEBI:73682"/>
        <dbReference type="ChEBI" id="CHEBI:74411"/>
        <dbReference type="ChEBI" id="CHEBI:74418"/>
        <dbReference type="ChEBI" id="CHEBI:456215"/>
        <dbReference type="EC" id="2.3.1.234"/>
    </reaction>
</comment>
<keyword evidence="9" id="KW-0732">Signal</keyword>
<dbReference type="EMBL" id="HBGN01014972">
    <property type="protein sequence ID" value="CAD9327264.1"/>
    <property type="molecule type" value="Transcribed_RNA"/>
</dbReference>
<feature type="chain" id="PRO_5031002124" description="N(6)-L-threonylcarbamoyladenine synthase" evidence="9">
    <location>
        <begin position="20"/>
        <end position="498"/>
    </location>
</feature>
<organism evidence="11">
    <name type="scientific">Ditylum brightwellii</name>
    <dbReference type="NCBI Taxonomy" id="49249"/>
    <lineage>
        <taxon>Eukaryota</taxon>
        <taxon>Sar</taxon>
        <taxon>Stramenopiles</taxon>
        <taxon>Ochrophyta</taxon>
        <taxon>Bacillariophyta</taxon>
        <taxon>Mediophyceae</taxon>
        <taxon>Lithodesmiophycidae</taxon>
        <taxon>Lithodesmiales</taxon>
        <taxon>Lithodesmiaceae</taxon>
        <taxon>Ditylum</taxon>
    </lineage>
</organism>
<feature type="compositionally biased region" description="Low complexity" evidence="8">
    <location>
        <begin position="55"/>
        <end position="66"/>
    </location>
</feature>
<dbReference type="PRINTS" id="PR00789">
    <property type="entry name" value="OSIALOPTASE"/>
</dbReference>
<name>A0A7S1Z3R7_9STRA</name>
<evidence type="ECO:0000256" key="4">
    <source>
        <dbReference type="ARBA" id="ARBA00022723"/>
    </source>
</evidence>
<keyword evidence="3 7" id="KW-0819">tRNA processing</keyword>
<dbReference type="GO" id="GO:0061711">
    <property type="term" value="F:tRNA N(6)-L-threonylcarbamoyladenine synthase activity"/>
    <property type="evidence" value="ECO:0007669"/>
    <property type="project" value="UniProtKB-EC"/>
</dbReference>
<dbReference type="AlphaFoldDB" id="A0A7S1Z3R7"/>
<comment type="subunit">
    <text evidence="7">Homodimer.</text>
</comment>
<evidence type="ECO:0000313" key="11">
    <source>
        <dbReference type="EMBL" id="CAD9327264.1"/>
    </source>
</evidence>
<keyword evidence="5 7" id="KW-0012">Acyltransferase</keyword>
<dbReference type="PANTHER" id="PTHR11735:SF6">
    <property type="entry name" value="TRNA N6-ADENOSINE THREONYLCARBAMOYLTRANSFERASE, MITOCHONDRIAL"/>
    <property type="match status" value="1"/>
</dbReference>
<dbReference type="FunFam" id="3.30.420.40:FF:000012">
    <property type="entry name" value="tRNA N6-adenosine threonylcarbamoyltransferase"/>
    <property type="match status" value="1"/>
</dbReference>
<evidence type="ECO:0000256" key="2">
    <source>
        <dbReference type="ARBA" id="ARBA00022679"/>
    </source>
</evidence>
<proteinExistence type="inferred from homology"/>
<dbReference type="Gene3D" id="3.30.420.40">
    <property type="match status" value="2"/>
</dbReference>
<comment type="subcellular location">
    <subcellularLocation>
        <location evidence="7">Mitochondrion</location>
    </subcellularLocation>
</comment>
<dbReference type="Pfam" id="PF00814">
    <property type="entry name" value="TsaD"/>
    <property type="match status" value="1"/>
</dbReference>
<dbReference type="GO" id="GO:0002949">
    <property type="term" value="P:tRNA threonylcarbamoyladenosine modification"/>
    <property type="evidence" value="ECO:0007669"/>
    <property type="project" value="UniProtKB-UniRule"/>
</dbReference>
<evidence type="ECO:0000256" key="9">
    <source>
        <dbReference type="SAM" id="SignalP"/>
    </source>
</evidence>
<dbReference type="NCBIfam" id="TIGR00329">
    <property type="entry name" value="gcp_kae1"/>
    <property type="match status" value="1"/>
</dbReference>
<dbReference type="PANTHER" id="PTHR11735">
    <property type="entry name" value="TRNA N6-ADENOSINE THREONYLCARBAMOYLTRANSFERASE"/>
    <property type="match status" value="1"/>
</dbReference>
<evidence type="ECO:0000256" key="6">
    <source>
        <dbReference type="ARBA" id="ARBA00048117"/>
    </source>
</evidence>
<comment type="function">
    <text evidence="7">Required for the formation of a threonylcarbamoyl group on adenosine at position 37 (t(6)A37) in mitochondrial tRNAs that read codons beginning with adenine. Probably involved in the transfer of the threonylcarbamoyl moiety of threonylcarbamoyl-AMP (TC-AMP) to the N6 group of A37. Involved in mitochondrial genome maintenance.</text>
</comment>
<keyword evidence="2 7" id="KW-0808">Transferase</keyword>
<comment type="similarity">
    <text evidence="7">Belongs to the KAE1 / TsaD family.</text>
</comment>
<sequence length="498" mass="53822">MMALGLFFLATTAGRRTIATTTSTCISSSHKVIRPTTAFLSSSSLSHHRKDTSKQHMSSSSSSSKQAPKKKKKSRGKDLRREFIGMAKAVDRGQFAITYNPGGKDGISFEAKSGLPARNKPFVVLGIESSCDDTGAAVVRSDGVILGESLASQHDIHEEWGGVVPGLAKTAHEEKIDLVIEEALQNANLTMSEVDAIGVTVGPGLEICLRVGCERAKDLALRYKKPFVGVHHLEAHILMARLPFGNLERVEVQPATEEVHEAVHAMSFPFLALLVSGGHCQLMKCLGIGRYSIIGGTIDDSLGEAFDKTARLLGLPVGGGGGPAVEALAKEGDPKSIQLPIPLQRRKDCDFSYAGLKTAVRMAADKLRLERGLESIDDLCRQDKANIAASFQNVAIRHIEQRLNRAMDMIENEQEEEGGEKIQSLAVVGGVAANLELRSRLEKVCDDRSTSWNMFVPPPRLCTDQGSMSAWAAIERIMVGSSDQADGQEVYARFPFSA</sequence>
<dbReference type="InterPro" id="IPR017861">
    <property type="entry name" value="KAE1/TsaD"/>
</dbReference>
<comment type="cofactor">
    <cofactor evidence="7">
        <name>a divalent metal cation</name>
        <dbReference type="ChEBI" id="CHEBI:60240"/>
    </cofactor>
    <text evidence="7">Binds 1 divalent metal cation per subunit.</text>
</comment>
<feature type="domain" description="Gcp-like" evidence="10">
    <location>
        <begin position="145"/>
        <end position="471"/>
    </location>
</feature>
<feature type="region of interest" description="Disordered" evidence="8">
    <location>
        <begin position="41"/>
        <end position="78"/>
    </location>
</feature>
<evidence type="ECO:0000256" key="1">
    <source>
        <dbReference type="ARBA" id="ARBA00012156"/>
    </source>
</evidence>
<dbReference type="HAMAP" id="MF_01445">
    <property type="entry name" value="TsaD"/>
    <property type="match status" value="1"/>
</dbReference>
<keyword evidence="7" id="KW-0496">Mitochondrion</keyword>
<dbReference type="NCBIfam" id="TIGR03723">
    <property type="entry name" value="T6A_TsaD_YgjD"/>
    <property type="match status" value="1"/>
</dbReference>
<protein>
    <recommendedName>
        <fullName evidence="1">N(6)-L-threonylcarbamoyladenine synthase</fullName>
        <ecNumber evidence="1">2.3.1.234</ecNumber>
    </recommendedName>
</protein>
<dbReference type="InterPro" id="IPR022450">
    <property type="entry name" value="TsaD"/>
</dbReference>
<dbReference type="EC" id="2.3.1.234" evidence="1"/>
<dbReference type="GO" id="GO:0005739">
    <property type="term" value="C:mitochondrion"/>
    <property type="evidence" value="ECO:0007669"/>
    <property type="project" value="UniProtKB-SubCell"/>
</dbReference>
<accession>A0A7S1Z3R7</accession>
<evidence type="ECO:0000256" key="8">
    <source>
        <dbReference type="SAM" id="MobiDB-lite"/>
    </source>
</evidence>
<gene>
    <name evidence="11" type="ORF">DBRI1063_LOCUS9594</name>
</gene>